<dbReference type="InterPro" id="IPR015424">
    <property type="entry name" value="PyrdxlP-dep_Trfase"/>
</dbReference>
<keyword evidence="3 10" id="KW-0662">Pyridine nucleotide biosynthesis</keyword>
<feature type="binding site" evidence="10">
    <location>
        <position position="137"/>
    </location>
    <ligand>
        <name>pyridoxal 5'-phosphate</name>
        <dbReference type="ChEBI" id="CHEBI:597326"/>
    </ligand>
</feature>
<evidence type="ECO:0000256" key="7">
    <source>
        <dbReference type="ARBA" id="ARBA00050219"/>
    </source>
</evidence>
<name>A0A6P8EQN4_CLUHA</name>
<keyword evidence="2 10" id="KW-0963">Cytoplasm</keyword>
<evidence type="ECO:0000313" key="12">
    <source>
        <dbReference type="Proteomes" id="UP000515152"/>
    </source>
</evidence>
<dbReference type="GO" id="GO:0030170">
    <property type="term" value="F:pyridoxal phosphate binding"/>
    <property type="evidence" value="ECO:0007669"/>
    <property type="project" value="UniProtKB-UniRule"/>
</dbReference>
<comment type="cofactor">
    <cofactor evidence="1 10 11">
        <name>pyridoxal 5'-phosphate</name>
        <dbReference type="ChEBI" id="CHEBI:597326"/>
    </cofactor>
</comment>
<dbReference type="Gene3D" id="3.90.1150.10">
    <property type="entry name" value="Aspartate Aminotransferase, domain 1"/>
    <property type="match status" value="1"/>
</dbReference>
<dbReference type="GO" id="GO:0005737">
    <property type="term" value="C:cytoplasm"/>
    <property type="evidence" value="ECO:0007669"/>
    <property type="project" value="UniProtKB-SubCell"/>
</dbReference>
<evidence type="ECO:0000256" key="4">
    <source>
        <dbReference type="ARBA" id="ARBA00022801"/>
    </source>
</evidence>
<evidence type="ECO:0000313" key="13">
    <source>
        <dbReference type="RefSeq" id="XP_031414691.1"/>
    </source>
</evidence>
<dbReference type="Gene3D" id="3.40.640.10">
    <property type="entry name" value="Type I PLP-dependent aspartate aminotransferase-like (Major domain)"/>
    <property type="match status" value="1"/>
</dbReference>
<evidence type="ECO:0000256" key="6">
    <source>
        <dbReference type="ARBA" id="ARBA00022990"/>
    </source>
</evidence>
<feature type="binding site" evidence="10">
    <location>
        <position position="333"/>
    </location>
    <ligand>
        <name>pyridoxal 5'-phosphate</name>
        <dbReference type="ChEBI" id="CHEBI:597326"/>
    </ligand>
</feature>
<dbReference type="FunFam" id="3.90.1150.10:FF:000203">
    <property type="entry name" value="Kynureninase"/>
    <property type="match status" value="1"/>
</dbReference>
<proteinExistence type="inferred from homology"/>
<evidence type="ECO:0000256" key="10">
    <source>
        <dbReference type="HAMAP-Rule" id="MF_03017"/>
    </source>
</evidence>
<feature type="modified residue" description="N6-(pyridoxal phosphate)lysine" evidence="10">
    <location>
        <position position="276"/>
    </location>
</feature>
<dbReference type="FunFam" id="3.40.640.10:FF:000031">
    <property type="entry name" value="Kynureninase"/>
    <property type="match status" value="1"/>
</dbReference>
<keyword evidence="12" id="KW-1185">Reference proteome</keyword>
<comment type="similarity">
    <text evidence="10 11">Belongs to the kynureninase family.</text>
</comment>
<comment type="catalytic activity">
    <reaction evidence="8 10 11">
        <text>L-kynurenine + H2O = anthranilate + L-alanine + H(+)</text>
        <dbReference type="Rhea" id="RHEA:16813"/>
        <dbReference type="ChEBI" id="CHEBI:15377"/>
        <dbReference type="ChEBI" id="CHEBI:15378"/>
        <dbReference type="ChEBI" id="CHEBI:16567"/>
        <dbReference type="ChEBI" id="CHEBI:57959"/>
        <dbReference type="ChEBI" id="CHEBI:57972"/>
        <dbReference type="EC" id="3.7.1.3"/>
    </reaction>
</comment>
<comment type="pathway">
    <text evidence="10 11">Amino-acid degradation; L-kynurenine degradation; L-alanine and anthranilate from L-kynurenine: step 1/1.</text>
</comment>
<dbReference type="OrthoDB" id="5978656at2759"/>
<evidence type="ECO:0000256" key="5">
    <source>
        <dbReference type="ARBA" id="ARBA00022898"/>
    </source>
</evidence>
<evidence type="ECO:0000256" key="1">
    <source>
        <dbReference type="ARBA" id="ARBA00001933"/>
    </source>
</evidence>
<feature type="binding site" evidence="10">
    <location>
        <position position="250"/>
    </location>
    <ligand>
        <name>pyridoxal 5'-phosphate</name>
        <dbReference type="ChEBI" id="CHEBI:597326"/>
    </ligand>
</feature>
<feature type="binding site" evidence="10">
    <location>
        <position position="305"/>
    </location>
    <ligand>
        <name>pyridoxal 5'-phosphate</name>
        <dbReference type="ChEBI" id="CHEBI:597326"/>
    </ligand>
</feature>
<evidence type="ECO:0000256" key="11">
    <source>
        <dbReference type="PIRNR" id="PIRNR038800"/>
    </source>
</evidence>
<comment type="catalytic activity">
    <reaction evidence="7 11">
        <text>3-hydroxy-L-kynurenine + H2O = 3-hydroxyanthranilate + L-alanine + H(+)</text>
        <dbReference type="Rhea" id="RHEA:25143"/>
        <dbReference type="ChEBI" id="CHEBI:15377"/>
        <dbReference type="ChEBI" id="CHEBI:15378"/>
        <dbReference type="ChEBI" id="CHEBI:36559"/>
        <dbReference type="ChEBI" id="CHEBI:57972"/>
        <dbReference type="ChEBI" id="CHEBI:58125"/>
        <dbReference type="EC" id="3.7.1.3"/>
    </reaction>
</comment>
<evidence type="ECO:0000256" key="8">
    <source>
        <dbReference type="ARBA" id="ARBA00051308"/>
    </source>
</evidence>
<sequence>MDPFTAATAREAIEQVAKCLRCSPVSFDVARFLDDHDDLRHLREEFVIPKVSHLPPSDLSLVDGSEDCLYFVGNSLGLQPKLARKYIEEELDKWAQMGVHGHTVGSRPWAWAENNIEQLMANVVGSTRDEVALMNGLTVNLHLLLLSFYKPTTKRQKILLEDKAFPSDHYAVESQISLRGFDPEKSMLLMSPRKGERTLRTKDILDTIEKEGDSIAVILFSGVQYYTGQLFDMAAITTAGQAKGCYVGFDCAHAVGNVELRLHDWGVDFACWCSYKYVNSGAGGLAGAFIHEKNALTIKPALTGWWGHQLKTRFQMDNKMDLLPGISGFRLSNQPILLVCPLQASLEVFNMTNMKALRKKSVLLTGYLEYLIKHYYTKDETNLRKPYVDIITPSNPEERGCQLSLSFSVPISAIYEELEKRGVACDMREPNVLRIAPAPLYNAFSDVHRLISTLGQALQAGYELQQS</sequence>
<comment type="pathway">
    <text evidence="10 11">Cofactor biosynthesis; NAD(+) biosynthesis; quinolinate from L-kynurenine: step 2/3.</text>
</comment>
<dbReference type="PANTHER" id="PTHR14084">
    <property type="entry name" value="KYNURENINASE"/>
    <property type="match status" value="1"/>
</dbReference>
<dbReference type="UniPathway" id="UPA00334">
    <property type="reaction ID" value="UER00455"/>
</dbReference>
<protein>
    <recommendedName>
        <fullName evidence="10 11">Kynureninase</fullName>
        <ecNumber evidence="10 11">3.7.1.3</ecNumber>
    </recommendedName>
    <alternativeName>
        <fullName evidence="10">L-kynurenine hydrolase</fullName>
    </alternativeName>
</protein>
<feature type="binding site" evidence="10">
    <location>
        <position position="253"/>
    </location>
    <ligand>
        <name>pyridoxal 5'-phosphate</name>
        <dbReference type="ChEBI" id="CHEBI:597326"/>
    </ligand>
</feature>
<evidence type="ECO:0000256" key="3">
    <source>
        <dbReference type="ARBA" id="ARBA00022642"/>
    </source>
</evidence>
<dbReference type="Proteomes" id="UP000515152">
    <property type="component" value="Chromosome 21"/>
</dbReference>
<dbReference type="CTD" id="8942"/>
<dbReference type="AlphaFoldDB" id="A0A6P8EQN4"/>
<evidence type="ECO:0000256" key="9">
    <source>
        <dbReference type="ARBA" id="ARBA00054033"/>
    </source>
</evidence>
<feature type="binding site" evidence="10">
    <location>
        <begin position="165"/>
        <end position="168"/>
    </location>
    <ligand>
        <name>pyridoxal 5'-phosphate</name>
        <dbReference type="ChEBI" id="CHEBI:597326"/>
    </ligand>
</feature>
<dbReference type="GO" id="GO:0043420">
    <property type="term" value="P:anthranilate metabolic process"/>
    <property type="evidence" value="ECO:0007669"/>
    <property type="project" value="UniProtKB-UniRule"/>
</dbReference>
<dbReference type="GO" id="GO:0030429">
    <property type="term" value="F:kynureninase activity"/>
    <property type="evidence" value="ECO:0007669"/>
    <property type="project" value="UniProtKB-UniRule"/>
</dbReference>
<keyword evidence="4 10" id="KW-0378">Hydrolase</keyword>
<dbReference type="GO" id="GO:0097053">
    <property type="term" value="P:L-kynurenine catabolic process"/>
    <property type="evidence" value="ECO:0007669"/>
    <property type="project" value="UniProtKB-UniRule"/>
</dbReference>
<feature type="binding site" evidence="10">
    <location>
        <position position="138"/>
    </location>
    <ligand>
        <name>pyridoxal 5'-phosphate</name>
        <dbReference type="ChEBI" id="CHEBI:597326"/>
    </ligand>
</feature>
<comment type="function">
    <text evidence="9">Catalyzes the cleavage of L-kynurenine (L-Kyn) and L-3-hydroxykynurenine (L-3OHKyn) into anthranilic acid (AA) and 3-hydroxyanthranilic acid (3-OHAA), respectively. Has a preference for the L-3-hydroxy form. Also has cysteine-conjugate-beta-lyase activity.</text>
</comment>
<reference evidence="13" key="1">
    <citation type="submission" date="2025-08" db="UniProtKB">
        <authorList>
            <consortium name="RefSeq"/>
        </authorList>
    </citation>
    <scope>IDENTIFICATION</scope>
</reference>
<comment type="subunit">
    <text evidence="10 11">Homodimer.</text>
</comment>
<dbReference type="PANTHER" id="PTHR14084:SF0">
    <property type="entry name" value="KYNURENINASE"/>
    <property type="match status" value="1"/>
</dbReference>
<dbReference type="GO" id="GO:0019441">
    <property type="term" value="P:L-tryptophan catabolic process to kynurenine"/>
    <property type="evidence" value="ECO:0007669"/>
    <property type="project" value="TreeGrafter"/>
</dbReference>
<dbReference type="InterPro" id="IPR015421">
    <property type="entry name" value="PyrdxlP-dep_Trfase_major"/>
</dbReference>
<organism evidence="12 13">
    <name type="scientific">Clupea harengus</name>
    <name type="common">Atlantic herring</name>
    <dbReference type="NCBI Taxonomy" id="7950"/>
    <lineage>
        <taxon>Eukaryota</taxon>
        <taxon>Metazoa</taxon>
        <taxon>Chordata</taxon>
        <taxon>Craniata</taxon>
        <taxon>Vertebrata</taxon>
        <taxon>Euteleostomi</taxon>
        <taxon>Actinopterygii</taxon>
        <taxon>Neopterygii</taxon>
        <taxon>Teleostei</taxon>
        <taxon>Clupei</taxon>
        <taxon>Clupeiformes</taxon>
        <taxon>Clupeoidei</taxon>
        <taxon>Clupeidae</taxon>
        <taxon>Clupea</taxon>
    </lineage>
</organism>
<keyword evidence="5 10" id="KW-0663">Pyridoxal phosphate</keyword>
<dbReference type="EC" id="3.7.1.3" evidence="10 11"/>
<dbReference type="RefSeq" id="XP_031414691.1">
    <property type="nucleotide sequence ID" value="XM_031558831.2"/>
</dbReference>
<dbReference type="InterPro" id="IPR010111">
    <property type="entry name" value="Kynureninase"/>
</dbReference>
<accession>A0A6P8EQN4</accession>
<gene>
    <name evidence="13" type="primary">kynu</name>
    <name evidence="10" type="synonym">KYNU</name>
</gene>
<feature type="binding site" evidence="10">
    <location>
        <position position="275"/>
    </location>
    <ligand>
        <name>pyridoxal 5'-phosphate</name>
        <dbReference type="ChEBI" id="CHEBI:597326"/>
    </ligand>
</feature>
<dbReference type="KEGG" id="char:105905672"/>
<dbReference type="Pfam" id="PF22580">
    <property type="entry name" value="KYNU_C"/>
    <property type="match status" value="1"/>
</dbReference>
<feature type="binding site" evidence="10">
    <location>
        <position position="221"/>
    </location>
    <ligand>
        <name>pyridoxal 5'-phosphate</name>
        <dbReference type="ChEBI" id="CHEBI:597326"/>
    </ligand>
</feature>
<dbReference type="InterPro" id="IPR015422">
    <property type="entry name" value="PyrdxlP-dep_Trfase_small"/>
</dbReference>
<dbReference type="PIRSF" id="PIRSF038800">
    <property type="entry name" value="KYNU"/>
    <property type="match status" value="1"/>
</dbReference>
<evidence type="ECO:0000256" key="2">
    <source>
        <dbReference type="ARBA" id="ARBA00022490"/>
    </source>
</evidence>
<dbReference type="HAMAP" id="MF_01970">
    <property type="entry name" value="Kynureninase"/>
    <property type="match status" value="1"/>
</dbReference>
<dbReference type="UniPathway" id="UPA00253">
    <property type="reaction ID" value="UER00329"/>
</dbReference>
<dbReference type="GO" id="GO:0019805">
    <property type="term" value="P:quinolinate biosynthetic process"/>
    <property type="evidence" value="ECO:0007669"/>
    <property type="project" value="UniProtKB-UniRule"/>
</dbReference>
<keyword evidence="6 10" id="KW-0007">Acetylation</keyword>
<dbReference type="SUPFAM" id="SSF53383">
    <property type="entry name" value="PLP-dependent transferases"/>
    <property type="match status" value="1"/>
</dbReference>
<comment type="subcellular location">
    <subcellularLocation>
        <location evidence="10 11">Cytoplasm</location>
    </subcellularLocation>
</comment>
<feature type="modified residue" description="N-acetylmethionine" evidence="10">
    <location>
        <position position="1"/>
    </location>
</feature>
<dbReference type="NCBIfam" id="TIGR01814">
    <property type="entry name" value="kynureninase"/>
    <property type="match status" value="1"/>
</dbReference>
<dbReference type="GeneID" id="105905672"/>
<dbReference type="GO" id="GO:0034354">
    <property type="term" value="P:'de novo' NAD+ biosynthetic process from L-tryptophan"/>
    <property type="evidence" value="ECO:0007669"/>
    <property type="project" value="UniProtKB-UniRule"/>
</dbReference>